<dbReference type="AlphaFoldDB" id="A0A0N8H8I5"/>
<feature type="compositionally biased region" description="Basic and acidic residues" evidence="1">
    <location>
        <begin position="279"/>
        <end position="297"/>
    </location>
</feature>
<dbReference type="InterPro" id="IPR036412">
    <property type="entry name" value="HAD-like_sf"/>
</dbReference>
<dbReference type="SFLD" id="SFLDS00003">
    <property type="entry name" value="Haloacid_Dehalogenase"/>
    <property type="match status" value="1"/>
</dbReference>
<gene>
    <name evidence="2" type="ORF">AK830_g1886</name>
</gene>
<feature type="region of interest" description="Disordered" evidence="1">
    <location>
        <begin position="279"/>
        <end position="303"/>
    </location>
</feature>
<keyword evidence="3" id="KW-1185">Reference proteome</keyword>
<dbReference type="GO" id="GO:0050308">
    <property type="term" value="F:sugar-phosphatase activity"/>
    <property type="evidence" value="ECO:0007669"/>
    <property type="project" value="TreeGrafter"/>
</dbReference>
<evidence type="ECO:0000313" key="2">
    <source>
        <dbReference type="EMBL" id="KPM44668.1"/>
    </source>
</evidence>
<dbReference type="Gene3D" id="1.10.150.240">
    <property type="entry name" value="Putative phosphatase, domain 2"/>
    <property type="match status" value="1"/>
</dbReference>
<dbReference type="InterPro" id="IPR006439">
    <property type="entry name" value="HAD-SF_hydro_IA"/>
</dbReference>
<dbReference type="STRING" id="78410.A0A0N8H8I5"/>
<proteinExistence type="predicted"/>
<evidence type="ECO:0008006" key="4">
    <source>
        <dbReference type="Google" id="ProtNLM"/>
    </source>
</evidence>
<dbReference type="InterPro" id="IPR023214">
    <property type="entry name" value="HAD_sf"/>
</dbReference>
<evidence type="ECO:0000256" key="1">
    <source>
        <dbReference type="SAM" id="MobiDB-lite"/>
    </source>
</evidence>
<dbReference type="SFLD" id="SFLDG01129">
    <property type="entry name" value="C1.5:_HAD__Beta-PGM__Phosphata"/>
    <property type="match status" value="1"/>
</dbReference>
<dbReference type="PANTHER" id="PTHR43481:SF4">
    <property type="entry name" value="GLYCEROL-1-PHOSPHATE PHOSPHOHYDROLASE 1-RELATED"/>
    <property type="match status" value="1"/>
</dbReference>
<dbReference type="EMBL" id="LKCW01000016">
    <property type="protein sequence ID" value="KPM44668.1"/>
    <property type="molecule type" value="Genomic_DNA"/>
</dbReference>
<dbReference type="InterPro" id="IPR051806">
    <property type="entry name" value="HAD-like_SPP"/>
</dbReference>
<dbReference type="CDD" id="cd07527">
    <property type="entry name" value="HAD_ScGPP-like"/>
    <property type="match status" value="1"/>
</dbReference>
<dbReference type="Gene3D" id="3.40.50.1000">
    <property type="entry name" value="HAD superfamily/HAD-like"/>
    <property type="match status" value="1"/>
</dbReference>
<accession>A0A0N8H8I5</accession>
<sequence length="303" mass="33302">MGSQHPEYDLPPQELTFDGFLFDMDGTIIDSTEAVVKHWEAIGNEIGVDPAVILETSHGRRSIDILKILAPEKANWEFVQEMEGLLPKNYGHIAVEIPGARTVLDALIAHSSPWAIVTSGTVPLVTGWLKARSLPEPSADRLITAESVKNGKPDPACYSLGRSRLGLDDAAAEVLVLEDSPAGILAGKAAGCKVLGLVTSHTVEQVVAAEPDWVVRDLDSVRVDATLGRGNEGKGKGKDKDDEKTEMMILRYSIDKSPWNHVRDYVHVHDHVHDHDRDHVHAHVHDRVQHAPRRNSDEPDAPW</sequence>
<dbReference type="Proteomes" id="UP000050424">
    <property type="component" value="Unassembled WGS sequence"/>
</dbReference>
<name>A0A0N8H8I5_9HYPO</name>
<evidence type="ECO:0000313" key="3">
    <source>
        <dbReference type="Proteomes" id="UP000050424"/>
    </source>
</evidence>
<dbReference type="PANTHER" id="PTHR43481">
    <property type="entry name" value="FRUCTOSE-1-PHOSPHATE PHOSPHATASE"/>
    <property type="match status" value="1"/>
</dbReference>
<comment type="caution">
    <text evidence="2">The sequence shown here is derived from an EMBL/GenBank/DDBJ whole genome shotgun (WGS) entry which is preliminary data.</text>
</comment>
<organism evidence="2 3">
    <name type="scientific">Neonectria ditissima</name>
    <dbReference type="NCBI Taxonomy" id="78410"/>
    <lineage>
        <taxon>Eukaryota</taxon>
        <taxon>Fungi</taxon>
        <taxon>Dikarya</taxon>
        <taxon>Ascomycota</taxon>
        <taxon>Pezizomycotina</taxon>
        <taxon>Sordariomycetes</taxon>
        <taxon>Hypocreomycetidae</taxon>
        <taxon>Hypocreales</taxon>
        <taxon>Nectriaceae</taxon>
        <taxon>Neonectria</taxon>
    </lineage>
</organism>
<dbReference type="Pfam" id="PF00702">
    <property type="entry name" value="Hydrolase"/>
    <property type="match status" value="1"/>
</dbReference>
<dbReference type="NCBIfam" id="TIGR01509">
    <property type="entry name" value="HAD-SF-IA-v3"/>
    <property type="match status" value="1"/>
</dbReference>
<protein>
    <recommendedName>
        <fullName evidence="4">Glycerol-1-phosphate phosphohydrolase 1</fullName>
    </recommendedName>
</protein>
<dbReference type="InterPro" id="IPR023198">
    <property type="entry name" value="PGP-like_dom2"/>
</dbReference>
<reference evidence="2 3" key="1">
    <citation type="submission" date="2015-09" db="EMBL/GenBank/DDBJ databases">
        <title>Draft genome of a European isolate of the apple canker pathogen Neonectria ditissima.</title>
        <authorList>
            <person name="Gomez-Cortecero A."/>
            <person name="Harrison R.J."/>
            <person name="Armitage A.D."/>
        </authorList>
    </citation>
    <scope>NUCLEOTIDE SEQUENCE [LARGE SCALE GENOMIC DNA]</scope>
    <source>
        <strain evidence="2 3">R09/05</strain>
    </source>
</reference>
<dbReference type="OrthoDB" id="40579at2759"/>
<dbReference type="SUPFAM" id="SSF56784">
    <property type="entry name" value="HAD-like"/>
    <property type="match status" value="1"/>
</dbReference>